<dbReference type="SMART" id="SM00062">
    <property type="entry name" value="PBPb"/>
    <property type="match status" value="1"/>
</dbReference>
<dbReference type="SUPFAM" id="SSF53850">
    <property type="entry name" value="Periplasmic binding protein-like II"/>
    <property type="match status" value="1"/>
</dbReference>
<keyword evidence="5" id="KW-1185">Reference proteome</keyword>
<organism evidence="4 5">
    <name type="scientific">Herbaspirillum aquaticum</name>
    <dbReference type="NCBI Taxonomy" id="568783"/>
    <lineage>
        <taxon>Bacteria</taxon>
        <taxon>Pseudomonadati</taxon>
        <taxon>Pseudomonadota</taxon>
        <taxon>Betaproteobacteria</taxon>
        <taxon>Burkholderiales</taxon>
        <taxon>Oxalobacteraceae</taxon>
        <taxon>Herbaspirillum</taxon>
    </lineage>
</organism>
<keyword evidence="1 2" id="KW-0732">Signal</keyword>
<evidence type="ECO:0000256" key="1">
    <source>
        <dbReference type="ARBA" id="ARBA00022729"/>
    </source>
</evidence>
<evidence type="ECO:0000313" key="5">
    <source>
        <dbReference type="Proteomes" id="UP000214747"/>
    </source>
</evidence>
<sequence length="276" mass="29745">MKLHHFIPTCLVAALLGSAAAAVSAQNIPADILASARASGVIRIANTQSSPPWSLIDDKLQPAGYDVEVAKEVARRIGVAKVVFVADSFKNFVEGLKAGKYDMVMNDLTPSPEREKQVDFAAPYGVEDFRIFVLASNASIKDKPDLKGKKVGVTTGTTNESWARANLKESDIRAYDNGGFVFNDLGNGRIDAVISSHFGGMKYANVNKLPIKEVGPVLIYQLSAPAMPKGQQPLKDAVSKAIGDMTRDGTIDKLARRWVGADFDMVGDIQRALQQP</sequence>
<dbReference type="Pfam" id="PF00497">
    <property type="entry name" value="SBP_bac_3"/>
    <property type="match status" value="1"/>
</dbReference>
<dbReference type="Gene3D" id="3.40.190.10">
    <property type="entry name" value="Periplasmic binding protein-like II"/>
    <property type="match status" value="2"/>
</dbReference>
<feature type="domain" description="Solute-binding protein family 3/N-terminal" evidence="3">
    <location>
        <begin position="41"/>
        <end position="262"/>
    </location>
</feature>
<dbReference type="Proteomes" id="UP000214747">
    <property type="component" value="Unassembled WGS sequence"/>
</dbReference>
<dbReference type="EMBL" id="NJGV01000005">
    <property type="protein sequence ID" value="OWY35610.1"/>
    <property type="molecule type" value="Genomic_DNA"/>
</dbReference>
<evidence type="ECO:0000256" key="2">
    <source>
        <dbReference type="SAM" id="SignalP"/>
    </source>
</evidence>
<comment type="caution">
    <text evidence="4">The sequence shown here is derived from an EMBL/GenBank/DDBJ whole genome shotgun (WGS) entry which is preliminary data.</text>
</comment>
<evidence type="ECO:0000259" key="3">
    <source>
        <dbReference type="SMART" id="SM00062"/>
    </source>
</evidence>
<gene>
    <name evidence="4" type="ORF">CEJ45_07315</name>
</gene>
<dbReference type="InterPro" id="IPR001638">
    <property type="entry name" value="Solute-binding_3/MltF_N"/>
</dbReference>
<proteinExistence type="predicted"/>
<feature type="chain" id="PRO_5012736763" evidence="2">
    <location>
        <begin position="26"/>
        <end position="276"/>
    </location>
</feature>
<protein>
    <submittedName>
        <fullName evidence="4">Cysteine ABC transporter substrate-binding protein</fullName>
    </submittedName>
</protein>
<accession>A0A225SWR3</accession>
<name>A0A225SWR3_9BURK</name>
<dbReference type="PANTHER" id="PTHR35936:SF19">
    <property type="entry name" value="AMINO-ACID-BINDING PROTEIN YXEM-RELATED"/>
    <property type="match status" value="1"/>
</dbReference>
<feature type="signal peptide" evidence="2">
    <location>
        <begin position="1"/>
        <end position="25"/>
    </location>
</feature>
<dbReference type="RefSeq" id="WP_088754498.1">
    <property type="nucleotide sequence ID" value="NZ_NJGV01000005.1"/>
</dbReference>
<evidence type="ECO:0000313" key="4">
    <source>
        <dbReference type="EMBL" id="OWY35610.1"/>
    </source>
</evidence>
<reference evidence="4 5" key="1">
    <citation type="journal article" date="2010" name="Int. J. Syst. Evol. Microbiol.">
        <title>Reclassification of Herbaspirillum putei as a later heterotypic synonym of Herbaspirillum huttiense, with the description of H. huttiense subsp. huttiense subsp. nov. and H. huttiense subsp. putei subsp. nov., comb. nov., and description of Herbaspirillum aquaticum sp. nov.</title>
        <authorList>
            <person name="Dobritsa A.P."/>
            <person name="Reddy M.C."/>
            <person name="Samadpour M."/>
        </authorList>
    </citation>
    <scope>NUCLEOTIDE SEQUENCE [LARGE SCALE GENOMIC DNA]</scope>
    <source>
        <strain evidence="4 5">IEH 4430</strain>
    </source>
</reference>
<dbReference type="AlphaFoldDB" id="A0A225SWR3"/>
<dbReference type="PANTHER" id="PTHR35936">
    <property type="entry name" value="MEMBRANE-BOUND LYTIC MUREIN TRANSGLYCOSYLASE F"/>
    <property type="match status" value="1"/>
</dbReference>